<proteinExistence type="predicted"/>
<reference evidence="1 2" key="1">
    <citation type="submission" date="2018-04" db="EMBL/GenBank/DDBJ databases">
        <title>Genomic Encyclopedia of Archaeal and Bacterial Type Strains, Phase II (KMG-II): from individual species to whole genera.</title>
        <authorList>
            <person name="Goeker M."/>
        </authorList>
    </citation>
    <scope>NUCLEOTIDE SEQUENCE [LARGE SCALE GENOMIC DNA]</scope>
    <source>
        <strain evidence="1 2">DSM 29955</strain>
    </source>
</reference>
<evidence type="ECO:0000313" key="2">
    <source>
        <dbReference type="Proteomes" id="UP000244523"/>
    </source>
</evidence>
<sequence length="30" mass="3443">MSAFETEAATHPLVFEWLLWAVHADQIETV</sequence>
<name>A0A2T6K4A4_9RHOB</name>
<dbReference type="EMBL" id="QBUD01000031">
    <property type="protein sequence ID" value="PUB09445.1"/>
    <property type="molecule type" value="Genomic_DNA"/>
</dbReference>
<protein>
    <submittedName>
        <fullName evidence="1">Uncharacterized protein</fullName>
    </submittedName>
</protein>
<organism evidence="1 2">
    <name type="scientific">Yoonia sediminilitoris</name>
    <dbReference type="NCBI Taxonomy" id="1286148"/>
    <lineage>
        <taxon>Bacteria</taxon>
        <taxon>Pseudomonadati</taxon>
        <taxon>Pseudomonadota</taxon>
        <taxon>Alphaproteobacteria</taxon>
        <taxon>Rhodobacterales</taxon>
        <taxon>Paracoccaceae</taxon>
        <taxon>Yoonia</taxon>
    </lineage>
</organism>
<dbReference type="AlphaFoldDB" id="A0A2T6K4A4"/>
<gene>
    <name evidence="1" type="ORF">C8N45_1317</name>
</gene>
<accession>A0A2T6K4A4</accession>
<evidence type="ECO:0000313" key="1">
    <source>
        <dbReference type="EMBL" id="PUB09445.1"/>
    </source>
</evidence>
<keyword evidence="2" id="KW-1185">Reference proteome</keyword>
<comment type="caution">
    <text evidence="1">The sequence shown here is derived from an EMBL/GenBank/DDBJ whole genome shotgun (WGS) entry which is preliminary data.</text>
</comment>
<dbReference type="Proteomes" id="UP000244523">
    <property type="component" value="Unassembled WGS sequence"/>
</dbReference>